<proteinExistence type="inferred from homology"/>
<dbReference type="CDD" id="cd00124">
    <property type="entry name" value="MYSc"/>
    <property type="match status" value="1"/>
</dbReference>
<dbReference type="GO" id="GO:0016020">
    <property type="term" value="C:membrane"/>
    <property type="evidence" value="ECO:0007669"/>
    <property type="project" value="TreeGrafter"/>
</dbReference>
<dbReference type="GO" id="GO:0005737">
    <property type="term" value="C:cytoplasm"/>
    <property type="evidence" value="ECO:0007669"/>
    <property type="project" value="TreeGrafter"/>
</dbReference>
<dbReference type="PANTHER" id="PTHR13140:SF706">
    <property type="entry name" value="DILUTE CLASS UNCONVENTIONAL MYOSIN, ISOFORM C"/>
    <property type="match status" value="1"/>
</dbReference>
<feature type="domain" description="Myosin motor" evidence="8">
    <location>
        <begin position="61"/>
        <end position="629"/>
    </location>
</feature>
<dbReference type="OrthoDB" id="6108017at2759"/>
<feature type="compositionally biased region" description="Basic and acidic residues" evidence="7">
    <location>
        <begin position="626"/>
        <end position="637"/>
    </location>
</feature>
<evidence type="ECO:0000256" key="6">
    <source>
        <dbReference type="PROSITE-ProRule" id="PRU00782"/>
    </source>
</evidence>
<comment type="caution">
    <text evidence="9">The sequence shown here is derived from an EMBL/GenBank/DDBJ whole genome shotgun (WGS) entry which is preliminary data.</text>
</comment>
<accession>A0A0M0K5L8</accession>
<dbReference type="AlphaFoldDB" id="A0A0M0K5L8"/>
<dbReference type="PRINTS" id="PR00193">
    <property type="entry name" value="MYOSINHEAVY"/>
</dbReference>
<dbReference type="InterPro" id="IPR027417">
    <property type="entry name" value="P-loop_NTPase"/>
</dbReference>
<feature type="region of interest" description="Disordered" evidence="7">
    <location>
        <begin position="612"/>
        <end position="637"/>
    </location>
</feature>
<gene>
    <name evidence="9" type="ORF">Ctob_014018</name>
</gene>
<feature type="compositionally biased region" description="Low complexity" evidence="7">
    <location>
        <begin position="688"/>
        <end position="697"/>
    </location>
</feature>
<dbReference type="SUPFAM" id="SSF52540">
    <property type="entry name" value="P-loop containing nucleoside triphosphate hydrolases"/>
    <property type="match status" value="1"/>
</dbReference>
<dbReference type="GO" id="GO:0007015">
    <property type="term" value="P:actin filament organization"/>
    <property type="evidence" value="ECO:0007669"/>
    <property type="project" value="TreeGrafter"/>
</dbReference>
<sequence>MSGETLAWIASSSVTGPEWVRARVVGQNVDGSVELKALDCDATHTAAGSENLQLVSVLPEDGVEDMTQLDHLHEPGLLDNLRHRFVRDHVYTYTGEICIAVNPFNWQVSEPLYDEHMLMRYRGAEFGALAPHVYAIAEAAYQHVRTEQRSQSILISGESGAGKTESVKIMMSYLARVSRPSDDAPNAVAEQVLASNPLLEAFGNARTLRNDNSSRFGKFIQMQFDGQFRMGGAQLHIYLLEKSRVVRQSEGELVTRDDVVTVPLTTEQARDSRAALTKAVYGRLFAWLVSRCNERLVVAEPAAVAASIGVLDIFGFECFQINSFEQLCINFANEALQQHFCADVFRAQQDEYTREGLAWLPIAYADNADVLALLSERQPPGVLPLLDEESFIQNGSDTNAVHLSFPRTARTAFTIKHYAGEVTYEAIGMRDKNRDALHPDLAHLMAHGSRESFVRSLFGDAGAPSSPAERGRRAADRKSVASQFLQQLGSLMRSLEATTTHYCRCIKPNRAGVPREFESAYVAGQLRSAGVLEAVRIARLAYPTRVPLRAFLARFKVLEGDTAAPAAPAARGQEAPAANDEASIKAALAEESGSSAELLATQQRQYEAEMTKLRHEASTAGAALELSEKERSREKQEAAARQLALKMEVSALKKALAATQAQLQLALETRALATLPPPPSALAEDEGAVAGAAERSP</sequence>
<dbReference type="EMBL" id="JWZX01001329">
    <property type="protein sequence ID" value="KOO34099.1"/>
    <property type="molecule type" value="Genomic_DNA"/>
</dbReference>
<dbReference type="Gene3D" id="1.20.58.530">
    <property type="match status" value="1"/>
</dbReference>
<evidence type="ECO:0000313" key="9">
    <source>
        <dbReference type="EMBL" id="KOO34099.1"/>
    </source>
</evidence>
<organism evidence="9 10">
    <name type="scientific">Chrysochromulina tobinii</name>
    <dbReference type="NCBI Taxonomy" id="1460289"/>
    <lineage>
        <taxon>Eukaryota</taxon>
        <taxon>Haptista</taxon>
        <taxon>Haptophyta</taxon>
        <taxon>Prymnesiophyceae</taxon>
        <taxon>Prymnesiales</taxon>
        <taxon>Chrysochromulinaceae</taxon>
        <taxon>Chrysochromulina</taxon>
    </lineage>
</organism>
<feature type="non-terminal residue" evidence="9">
    <location>
        <position position="697"/>
    </location>
</feature>
<dbReference type="SMART" id="SM00242">
    <property type="entry name" value="MYSc"/>
    <property type="match status" value="1"/>
</dbReference>
<evidence type="ECO:0000256" key="2">
    <source>
        <dbReference type="ARBA" id="ARBA00022840"/>
    </source>
</evidence>
<protein>
    <submittedName>
        <fullName evidence="9">Myosin type-2 heavy chain 2</fullName>
    </submittedName>
</protein>
<evidence type="ECO:0000313" key="10">
    <source>
        <dbReference type="Proteomes" id="UP000037460"/>
    </source>
</evidence>
<dbReference type="PANTHER" id="PTHR13140">
    <property type="entry name" value="MYOSIN"/>
    <property type="match status" value="1"/>
</dbReference>
<evidence type="ECO:0000259" key="8">
    <source>
        <dbReference type="PROSITE" id="PS51456"/>
    </source>
</evidence>
<feature type="binding site" evidence="6">
    <location>
        <begin position="157"/>
        <end position="164"/>
    </location>
    <ligand>
        <name>ATP</name>
        <dbReference type="ChEBI" id="CHEBI:30616"/>
    </ligand>
</feature>
<keyword evidence="1 6" id="KW-0547">Nucleotide-binding</keyword>
<name>A0A0M0K5L8_9EUKA</name>
<feature type="region of interest" description="Actin-binding" evidence="6">
    <location>
        <begin position="488"/>
        <end position="510"/>
    </location>
</feature>
<keyword evidence="5 6" id="KW-0009">Actin-binding</keyword>
<feature type="region of interest" description="Disordered" evidence="7">
    <location>
        <begin position="675"/>
        <end position="697"/>
    </location>
</feature>
<comment type="similarity">
    <text evidence="6">Belongs to the TRAFAC class myosin-kinesin ATPase superfamily. Myosin family.</text>
</comment>
<dbReference type="PROSITE" id="PS51456">
    <property type="entry name" value="MYOSIN_MOTOR"/>
    <property type="match status" value="1"/>
</dbReference>
<dbReference type="Proteomes" id="UP000037460">
    <property type="component" value="Unassembled WGS sequence"/>
</dbReference>
<evidence type="ECO:0000256" key="3">
    <source>
        <dbReference type="ARBA" id="ARBA00023123"/>
    </source>
</evidence>
<dbReference type="Gene3D" id="3.40.850.10">
    <property type="entry name" value="Kinesin motor domain"/>
    <property type="match status" value="2"/>
</dbReference>
<dbReference type="InterPro" id="IPR036961">
    <property type="entry name" value="Kinesin_motor_dom_sf"/>
</dbReference>
<dbReference type="InterPro" id="IPR001609">
    <property type="entry name" value="Myosin_head_motor_dom-like"/>
</dbReference>
<dbReference type="GO" id="GO:0051015">
    <property type="term" value="F:actin filament binding"/>
    <property type="evidence" value="ECO:0007669"/>
    <property type="project" value="TreeGrafter"/>
</dbReference>
<reference evidence="10" key="1">
    <citation type="journal article" date="2015" name="PLoS Genet.">
        <title>Genome Sequence and Transcriptome Analyses of Chrysochromulina tobin: Metabolic Tools for Enhanced Algal Fitness in the Prominent Order Prymnesiales (Haptophyceae).</title>
        <authorList>
            <person name="Hovde B.T."/>
            <person name="Deodato C.R."/>
            <person name="Hunsperger H.M."/>
            <person name="Ryken S.A."/>
            <person name="Yost W."/>
            <person name="Jha R.K."/>
            <person name="Patterson J."/>
            <person name="Monnat R.J. Jr."/>
            <person name="Barlow S.B."/>
            <person name="Starkenburg S.R."/>
            <person name="Cattolico R.A."/>
        </authorList>
    </citation>
    <scope>NUCLEOTIDE SEQUENCE</scope>
    <source>
        <strain evidence="10">CCMP291</strain>
    </source>
</reference>
<dbReference type="GO" id="GO:0000146">
    <property type="term" value="F:microfilament motor activity"/>
    <property type="evidence" value="ECO:0007669"/>
    <property type="project" value="TreeGrafter"/>
</dbReference>
<keyword evidence="10" id="KW-1185">Reference proteome</keyword>
<evidence type="ECO:0000256" key="5">
    <source>
        <dbReference type="ARBA" id="ARBA00023203"/>
    </source>
</evidence>
<dbReference type="GO" id="GO:0016459">
    <property type="term" value="C:myosin complex"/>
    <property type="evidence" value="ECO:0007669"/>
    <property type="project" value="UniProtKB-KW"/>
</dbReference>
<keyword evidence="3 6" id="KW-0518">Myosin</keyword>
<keyword evidence="2 6" id="KW-0067">ATP-binding</keyword>
<evidence type="ECO:0000256" key="4">
    <source>
        <dbReference type="ARBA" id="ARBA00023175"/>
    </source>
</evidence>
<evidence type="ECO:0000256" key="1">
    <source>
        <dbReference type="ARBA" id="ARBA00022741"/>
    </source>
</evidence>
<dbReference type="GO" id="GO:0005524">
    <property type="term" value="F:ATP binding"/>
    <property type="evidence" value="ECO:0007669"/>
    <property type="project" value="UniProtKB-UniRule"/>
</dbReference>
<keyword evidence="4 6" id="KW-0505">Motor protein</keyword>
<dbReference type="Pfam" id="PF00063">
    <property type="entry name" value="Myosin_head"/>
    <property type="match status" value="2"/>
</dbReference>
<evidence type="ECO:0000256" key="7">
    <source>
        <dbReference type="SAM" id="MobiDB-lite"/>
    </source>
</evidence>